<keyword evidence="1" id="KW-0812">Transmembrane</keyword>
<feature type="transmembrane region" description="Helical" evidence="1">
    <location>
        <begin position="266"/>
        <end position="284"/>
    </location>
</feature>
<accession>A0A1G4H0J3</accession>
<dbReference type="AlphaFoldDB" id="A0A1G4H0J3"/>
<evidence type="ECO:0000256" key="1">
    <source>
        <dbReference type="SAM" id="Phobius"/>
    </source>
</evidence>
<dbReference type="Proteomes" id="UP000196402">
    <property type="component" value="Chromosome 11"/>
</dbReference>
<reference evidence="2 3" key="1">
    <citation type="submission" date="2016-07" db="EMBL/GenBank/DDBJ databases">
        <authorList>
            <consortium name="Pathogen Informatics"/>
        </authorList>
    </citation>
    <scope>NUCLEOTIDE SEQUENCE [LARGE SCALE GENOMIC DNA]</scope>
</reference>
<evidence type="ECO:0008006" key="4">
    <source>
        <dbReference type="Google" id="ProtNLM"/>
    </source>
</evidence>
<dbReference type="EMBL" id="LT615249">
    <property type="protein sequence ID" value="SCO68383.1"/>
    <property type="molecule type" value="Genomic_DNA"/>
</dbReference>
<name>A0A1G4H0J3_PLAVI</name>
<keyword evidence="1" id="KW-0472">Membrane</keyword>
<protein>
    <recommendedName>
        <fullName evidence="4">VIR protein</fullName>
    </recommendedName>
</protein>
<sequence>MDTFGSKCNTLNEELPSSNFDDEFIESIYLSTLETAALENGDIDLGKWIKQFTEKFSEKYKEIFNTRDKNINAKRCRDLNYHIDYVEDLILQLASKGEHGKKFKIPEDYIKTMKQNMESLFNQSSNYNCTRDDKGYVSEMHTRKALDDFCENRDYLYEHIDDSNNNCDRLTTYVKEKYNCFFNENTCILDPNNGNEKPLMINDTCTLYDIPATFSNFKCKEFKIHNMIQSIPHCPKANMSFFDQALEHIYGYVDYIHDLTSIPKDVIYIVSSVLSVSIISFILYKELLQKEGKEQNRGRYGL</sequence>
<evidence type="ECO:0000313" key="3">
    <source>
        <dbReference type="Proteomes" id="UP000196402"/>
    </source>
</evidence>
<gene>
    <name evidence="2" type="ORF">PVT01_110052800</name>
</gene>
<dbReference type="VEuPathDB" id="PlasmoDB:PVW1_110053800"/>
<proteinExistence type="predicted"/>
<dbReference type="VEuPathDB" id="PlasmoDB:PVPAM_110052700"/>
<organism evidence="2 3">
    <name type="scientific">Plasmodium vivax</name>
    <name type="common">malaria parasite P. vivax</name>
    <dbReference type="NCBI Taxonomy" id="5855"/>
    <lineage>
        <taxon>Eukaryota</taxon>
        <taxon>Sar</taxon>
        <taxon>Alveolata</taxon>
        <taxon>Apicomplexa</taxon>
        <taxon>Aconoidasida</taxon>
        <taxon>Haemosporida</taxon>
        <taxon>Plasmodiidae</taxon>
        <taxon>Plasmodium</taxon>
        <taxon>Plasmodium (Plasmodium)</taxon>
    </lineage>
</organism>
<dbReference type="VEuPathDB" id="PlasmoDB:PVP01_1147900"/>
<evidence type="ECO:0000313" key="2">
    <source>
        <dbReference type="EMBL" id="SCO68383.1"/>
    </source>
</evidence>
<keyword evidence="1" id="KW-1133">Transmembrane helix</keyword>
<dbReference type="VEuPathDB" id="PlasmoDB:PVX_113220"/>